<reference evidence="1 2" key="1">
    <citation type="submission" date="2020-09" db="EMBL/GenBank/DDBJ databases">
        <title>Novel species of Mucilaginibacter isolated from a glacier on the Tibetan Plateau.</title>
        <authorList>
            <person name="Liu Q."/>
            <person name="Xin Y.-H."/>
        </authorList>
    </citation>
    <scope>NUCLEOTIDE SEQUENCE [LARGE SCALE GENOMIC DNA]</scope>
    <source>
        <strain evidence="1 2">CGMCC 1.13878</strain>
    </source>
</reference>
<dbReference type="Proteomes" id="UP000618754">
    <property type="component" value="Unassembled WGS sequence"/>
</dbReference>
<proteinExistence type="predicted"/>
<sequence>MFGIDDGIDRHKKFAFLPPGSPPEPKKEDYTILKGLPQFIRTDGGLYVFLPGIEGLRHLANGTIPKP</sequence>
<protein>
    <submittedName>
        <fullName evidence="1">Uncharacterized protein</fullName>
    </submittedName>
</protein>
<comment type="caution">
    <text evidence="1">The sequence shown here is derived from an EMBL/GenBank/DDBJ whole genome shotgun (WGS) entry which is preliminary data.</text>
</comment>
<dbReference type="EMBL" id="JACWMW010000001">
    <property type="protein sequence ID" value="MBD1384689.1"/>
    <property type="molecule type" value="Genomic_DNA"/>
</dbReference>
<organism evidence="1 2">
    <name type="scientific">Mucilaginibacter rigui</name>
    <dbReference type="NCBI Taxonomy" id="534635"/>
    <lineage>
        <taxon>Bacteria</taxon>
        <taxon>Pseudomonadati</taxon>
        <taxon>Bacteroidota</taxon>
        <taxon>Sphingobacteriia</taxon>
        <taxon>Sphingobacteriales</taxon>
        <taxon>Sphingobacteriaceae</taxon>
        <taxon>Mucilaginibacter</taxon>
    </lineage>
</organism>
<evidence type="ECO:0000313" key="1">
    <source>
        <dbReference type="EMBL" id="MBD1384689.1"/>
    </source>
</evidence>
<accession>A0ABR7X280</accession>
<evidence type="ECO:0000313" key="2">
    <source>
        <dbReference type="Proteomes" id="UP000618754"/>
    </source>
</evidence>
<keyword evidence="2" id="KW-1185">Reference proteome</keyword>
<name>A0ABR7X280_9SPHI</name>
<gene>
    <name evidence="1" type="ORF">IDJ75_05315</name>
</gene>